<evidence type="ECO:0000256" key="1">
    <source>
        <dbReference type="SAM" id="MobiDB-lite"/>
    </source>
</evidence>
<evidence type="ECO:0000313" key="2">
    <source>
        <dbReference type="EMBL" id="GAB18112.1"/>
    </source>
</evidence>
<proteinExistence type="predicted"/>
<evidence type="ECO:0000313" key="3">
    <source>
        <dbReference type="Proteomes" id="UP000035034"/>
    </source>
</evidence>
<dbReference type="Proteomes" id="UP000035034">
    <property type="component" value="Unassembled WGS sequence"/>
</dbReference>
<keyword evidence="3" id="KW-1185">Reference proteome</keyword>
<feature type="region of interest" description="Disordered" evidence="1">
    <location>
        <begin position="69"/>
        <end position="103"/>
    </location>
</feature>
<dbReference type="RefSeq" id="WP_007317449.1">
    <property type="nucleotide sequence ID" value="NZ_BAEH01000046.1"/>
</dbReference>
<dbReference type="EMBL" id="BAEH01000046">
    <property type="protein sequence ID" value="GAB18112.1"/>
    <property type="molecule type" value="Genomic_DNA"/>
</dbReference>
<protein>
    <submittedName>
        <fullName evidence="2">Uncharacterized protein</fullName>
    </submittedName>
</protein>
<gene>
    <name evidence="2" type="ORF">GOEFS_046_00680</name>
</gene>
<name>H0QZ61_9ACTN</name>
<sequence>MHDYDYRSIRINGRECLPEKAAQRFVGRGKTTLWDWRKRGTVLAYQVVTPDGYRRIYYAKGPLRAALRDAQRRKRDQVRVAGPGRGRQYTSAERSEAIAAGRQRKADAASQKIAARAAMRAAAEKAEQLEDALYARND</sequence>
<comment type="caution">
    <text evidence="2">The sequence shown here is derived from an EMBL/GenBank/DDBJ whole genome shotgun (WGS) entry which is preliminary data.</text>
</comment>
<dbReference type="AlphaFoldDB" id="H0QZ61"/>
<dbReference type="OrthoDB" id="1097811at2"/>
<organism evidence="2 3">
    <name type="scientific">Gordonia effusa NBRC 100432</name>
    <dbReference type="NCBI Taxonomy" id="1077974"/>
    <lineage>
        <taxon>Bacteria</taxon>
        <taxon>Bacillati</taxon>
        <taxon>Actinomycetota</taxon>
        <taxon>Actinomycetes</taxon>
        <taxon>Mycobacteriales</taxon>
        <taxon>Gordoniaceae</taxon>
        <taxon>Gordonia</taxon>
    </lineage>
</organism>
<reference evidence="2 3" key="1">
    <citation type="submission" date="2011-12" db="EMBL/GenBank/DDBJ databases">
        <title>Whole genome shotgun sequence of Gordonia effusa NBRC 100432.</title>
        <authorList>
            <person name="Yoshida I."/>
            <person name="Takarada H."/>
            <person name="Hosoyama A."/>
            <person name="Tsuchikane K."/>
            <person name="Katsumata H."/>
            <person name="Yamazaki S."/>
            <person name="Fujita N."/>
        </authorList>
    </citation>
    <scope>NUCLEOTIDE SEQUENCE [LARGE SCALE GENOMIC DNA]</scope>
    <source>
        <strain evidence="2 3">NBRC 100432</strain>
    </source>
</reference>
<accession>H0QZ61</accession>